<reference evidence="2 3" key="1">
    <citation type="submission" date="2019-06" db="EMBL/GenBank/DDBJ databases">
        <title>WGS assembly of Gossypium darwinii.</title>
        <authorList>
            <person name="Chen Z.J."/>
            <person name="Sreedasyam A."/>
            <person name="Ando A."/>
            <person name="Song Q."/>
            <person name="De L."/>
            <person name="Hulse-Kemp A."/>
            <person name="Ding M."/>
            <person name="Ye W."/>
            <person name="Kirkbride R."/>
            <person name="Jenkins J."/>
            <person name="Plott C."/>
            <person name="Lovell J."/>
            <person name="Lin Y.-M."/>
            <person name="Vaughn R."/>
            <person name="Liu B."/>
            <person name="Li W."/>
            <person name="Simpson S."/>
            <person name="Scheffler B."/>
            <person name="Saski C."/>
            <person name="Grover C."/>
            <person name="Hu G."/>
            <person name="Conover J."/>
            <person name="Carlson J."/>
            <person name="Shu S."/>
            <person name="Boston L."/>
            <person name="Williams M."/>
            <person name="Peterson D."/>
            <person name="Mcgee K."/>
            <person name="Jones D."/>
            <person name="Wendel J."/>
            <person name="Stelly D."/>
            <person name="Grimwood J."/>
            <person name="Schmutz J."/>
        </authorList>
    </citation>
    <scope>NUCLEOTIDE SEQUENCE [LARGE SCALE GENOMIC DNA]</scope>
    <source>
        <strain evidence="2">1808015.09</strain>
    </source>
</reference>
<evidence type="ECO:0000313" key="2">
    <source>
        <dbReference type="EMBL" id="TYG83091.1"/>
    </source>
</evidence>
<dbReference type="Proteomes" id="UP000323506">
    <property type="component" value="Chromosome D01"/>
</dbReference>
<dbReference type="InterPro" id="IPR004147">
    <property type="entry name" value="ABC1_dom"/>
</dbReference>
<sequence>AKSSTRKKSRLNLRPWHRSFQFWVRASDIYTGYKVFQLRVSFVKDPQKQHIAQIIGKPNLAPAAWVKRLVTLCDQAPTTPFDDVQLVLEKEFGRSIDEIFKNFDVNPLSLASIAHVHRARLRGDKNDVVVKVQHPGIQDLMLTGIHNLQAFALYIQKNDIKFDLFSVAKVMGKHIGYEFDFLRETNAMERICCFFYENNKKTPVLVSKVLRGLVIRQVHFVVILHIACTGLS</sequence>
<gene>
    <name evidence="2" type="ORF">ES288_D01G140800v1</name>
</gene>
<protein>
    <recommendedName>
        <fullName evidence="1">ABC1 atypical kinase-like domain-containing protein</fullName>
    </recommendedName>
</protein>
<proteinExistence type="predicted"/>
<dbReference type="InterPro" id="IPR051130">
    <property type="entry name" value="Mito_struct-func_regulator"/>
</dbReference>
<dbReference type="PANTHER" id="PTHR43173">
    <property type="entry name" value="ABC1 FAMILY PROTEIN"/>
    <property type="match status" value="1"/>
</dbReference>
<dbReference type="AlphaFoldDB" id="A0A5D2DQE1"/>
<accession>A0A5D2DQE1</accession>
<dbReference type="Pfam" id="PF03109">
    <property type="entry name" value="ABC1"/>
    <property type="match status" value="1"/>
</dbReference>
<name>A0A5D2DQE1_GOSDA</name>
<keyword evidence="3" id="KW-1185">Reference proteome</keyword>
<feature type="domain" description="ABC1 atypical kinase-like" evidence="1">
    <location>
        <begin position="72"/>
        <end position="192"/>
    </location>
</feature>
<dbReference type="InterPro" id="IPR011009">
    <property type="entry name" value="Kinase-like_dom_sf"/>
</dbReference>
<organism evidence="2 3">
    <name type="scientific">Gossypium darwinii</name>
    <name type="common">Darwin's cotton</name>
    <name type="synonym">Gossypium barbadense var. darwinii</name>
    <dbReference type="NCBI Taxonomy" id="34276"/>
    <lineage>
        <taxon>Eukaryota</taxon>
        <taxon>Viridiplantae</taxon>
        <taxon>Streptophyta</taxon>
        <taxon>Embryophyta</taxon>
        <taxon>Tracheophyta</taxon>
        <taxon>Spermatophyta</taxon>
        <taxon>Magnoliopsida</taxon>
        <taxon>eudicotyledons</taxon>
        <taxon>Gunneridae</taxon>
        <taxon>Pentapetalae</taxon>
        <taxon>rosids</taxon>
        <taxon>malvids</taxon>
        <taxon>Malvales</taxon>
        <taxon>Malvaceae</taxon>
        <taxon>Malvoideae</taxon>
        <taxon>Gossypium</taxon>
    </lineage>
</organism>
<evidence type="ECO:0000259" key="1">
    <source>
        <dbReference type="Pfam" id="PF03109"/>
    </source>
</evidence>
<dbReference type="PANTHER" id="PTHR43173:SF12">
    <property type="entry name" value="PROTEIN KINASE SUPERFAMILY PROTEIN"/>
    <property type="match status" value="1"/>
</dbReference>
<dbReference type="SUPFAM" id="SSF56112">
    <property type="entry name" value="Protein kinase-like (PK-like)"/>
    <property type="match status" value="1"/>
</dbReference>
<feature type="non-terminal residue" evidence="2">
    <location>
        <position position="1"/>
    </location>
</feature>
<evidence type="ECO:0000313" key="3">
    <source>
        <dbReference type="Proteomes" id="UP000323506"/>
    </source>
</evidence>
<dbReference type="EMBL" id="CM017701">
    <property type="protein sequence ID" value="TYG83091.1"/>
    <property type="molecule type" value="Genomic_DNA"/>
</dbReference>